<dbReference type="EMBL" id="JAOQKE010000026">
    <property type="protein sequence ID" value="MCU6726477.1"/>
    <property type="molecule type" value="Genomic_DNA"/>
</dbReference>
<dbReference type="Proteomes" id="UP001652338">
    <property type="component" value="Unassembled WGS sequence"/>
</dbReference>
<dbReference type="RefSeq" id="WP_262655728.1">
    <property type="nucleotide sequence ID" value="NZ_JAOQKE010000026.1"/>
</dbReference>
<proteinExistence type="predicted"/>
<comment type="caution">
    <text evidence="1">The sequence shown here is derived from an EMBL/GenBank/DDBJ whole genome shotgun (WGS) entry which is preliminary data.</text>
</comment>
<gene>
    <name evidence="1" type="ORF">OCV47_14295</name>
</gene>
<keyword evidence="2" id="KW-1185">Reference proteome</keyword>
<organism evidence="1 2">
    <name type="scientific">Muricoprocola aceti</name>
    <dbReference type="NCBI Taxonomy" id="2981772"/>
    <lineage>
        <taxon>Bacteria</taxon>
        <taxon>Bacillati</taxon>
        <taxon>Bacillota</taxon>
        <taxon>Clostridia</taxon>
        <taxon>Lachnospirales</taxon>
        <taxon>Lachnospiraceae</taxon>
        <taxon>Muricoprocola</taxon>
    </lineage>
</organism>
<reference evidence="1 2" key="1">
    <citation type="journal article" date="2021" name="ISME Commun">
        <title>Automated analysis of genomic sequences facilitates high-throughput and comprehensive description of bacteria.</title>
        <authorList>
            <person name="Hitch T.C.A."/>
        </authorList>
    </citation>
    <scope>NUCLEOTIDE SEQUENCE [LARGE SCALE GENOMIC DNA]</scope>
    <source>
        <strain evidence="1 2">Sanger_29</strain>
    </source>
</reference>
<sequence>MNPLSRRGERQSKSYLKAGILLDEISNYCMISGIQAWKKEGTPHAGMNGFCQEGTCACMCMNGQPRLASILLV</sequence>
<evidence type="ECO:0000313" key="1">
    <source>
        <dbReference type="EMBL" id="MCU6726477.1"/>
    </source>
</evidence>
<accession>A0ABT2SPN1</accession>
<evidence type="ECO:0000313" key="2">
    <source>
        <dbReference type="Proteomes" id="UP001652338"/>
    </source>
</evidence>
<name>A0ABT2SPN1_9FIRM</name>
<protein>
    <submittedName>
        <fullName evidence="1">Uncharacterized protein</fullName>
    </submittedName>
</protein>